<name>A0A816IG73_BRANA</name>
<accession>A0A816IG73</accession>
<proteinExistence type="predicted"/>
<feature type="non-terminal residue" evidence="1">
    <location>
        <position position="91"/>
    </location>
</feature>
<evidence type="ECO:0000313" key="1">
    <source>
        <dbReference type="EMBL" id="CAF1707665.1"/>
    </source>
</evidence>
<dbReference type="Proteomes" id="UP001295469">
    <property type="component" value="Chromosome C03"/>
</dbReference>
<gene>
    <name evidence="1" type="ORF">DARMORV10_C03P64240.1</name>
</gene>
<protein>
    <submittedName>
        <fullName evidence="1">(rape) hypothetical protein</fullName>
    </submittedName>
</protein>
<organism evidence="1">
    <name type="scientific">Brassica napus</name>
    <name type="common">Rape</name>
    <dbReference type="NCBI Taxonomy" id="3708"/>
    <lineage>
        <taxon>Eukaryota</taxon>
        <taxon>Viridiplantae</taxon>
        <taxon>Streptophyta</taxon>
        <taxon>Embryophyta</taxon>
        <taxon>Tracheophyta</taxon>
        <taxon>Spermatophyta</taxon>
        <taxon>Magnoliopsida</taxon>
        <taxon>eudicotyledons</taxon>
        <taxon>Gunneridae</taxon>
        <taxon>Pentapetalae</taxon>
        <taxon>rosids</taxon>
        <taxon>malvids</taxon>
        <taxon>Brassicales</taxon>
        <taxon>Brassicaceae</taxon>
        <taxon>Brassiceae</taxon>
        <taxon>Brassica</taxon>
    </lineage>
</organism>
<sequence length="91" mass="10079">MSLYIVSTVYIYRISSEQQILMGSPLGHRTSSMIFHLRQSPSRLQVGALLHAIHRESSGIALLSSTAWPCSSLPLGWSLAVGIKPRRCRSK</sequence>
<dbReference type="EMBL" id="HG994367">
    <property type="protein sequence ID" value="CAF1707665.1"/>
    <property type="molecule type" value="Genomic_DNA"/>
</dbReference>
<reference evidence="1" key="1">
    <citation type="submission" date="2021-01" db="EMBL/GenBank/DDBJ databases">
        <authorList>
            <consortium name="Genoscope - CEA"/>
            <person name="William W."/>
        </authorList>
    </citation>
    <scope>NUCLEOTIDE SEQUENCE</scope>
</reference>
<dbReference type="AlphaFoldDB" id="A0A816IG73"/>